<protein>
    <submittedName>
        <fullName evidence="1">Uncharacterized protein</fullName>
    </submittedName>
</protein>
<dbReference type="EMBL" id="JBHLUU010000121">
    <property type="protein sequence ID" value="MFC0477394.1"/>
    <property type="molecule type" value="Genomic_DNA"/>
</dbReference>
<keyword evidence="2" id="KW-1185">Reference proteome</keyword>
<comment type="caution">
    <text evidence="1">The sequence shown here is derived from an EMBL/GenBank/DDBJ whole genome shotgun (WGS) entry which is preliminary data.</text>
</comment>
<accession>A0ABV6KVN7</accession>
<dbReference type="Proteomes" id="UP001589738">
    <property type="component" value="Unassembled WGS sequence"/>
</dbReference>
<evidence type="ECO:0000313" key="1">
    <source>
        <dbReference type="EMBL" id="MFC0477394.1"/>
    </source>
</evidence>
<proteinExistence type="predicted"/>
<gene>
    <name evidence="1" type="ORF">ACFFHF_19545</name>
</gene>
<organism evidence="1 2">
    <name type="scientific">Robertmurraya beringensis</name>
    <dbReference type="NCBI Taxonomy" id="641660"/>
    <lineage>
        <taxon>Bacteria</taxon>
        <taxon>Bacillati</taxon>
        <taxon>Bacillota</taxon>
        <taxon>Bacilli</taxon>
        <taxon>Bacillales</taxon>
        <taxon>Bacillaceae</taxon>
        <taxon>Robertmurraya</taxon>
    </lineage>
</organism>
<reference evidence="1 2" key="1">
    <citation type="submission" date="2024-09" db="EMBL/GenBank/DDBJ databases">
        <authorList>
            <person name="Sun Q."/>
            <person name="Mori K."/>
        </authorList>
    </citation>
    <scope>NUCLEOTIDE SEQUENCE [LARGE SCALE GENOMIC DNA]</scope>
    <source>
        <strain evidence="1 2">CGMCC 1.9126</strain>
    </source>
</reference>
<evidence type="ECO:0000313" key="2">
    <source>
        <dbReference type="Proteomes" id="UP001589738"/>
    </source>
</evidence>
<name>A0ABV6KVN7_9BACI</name>
<dbReference type="RefSeq" id="WP_340906795.1">
    <property type="nucleotide sequence ID" value="NZ_JBHLUU010000121.1"/>
</dbReference>
<sequence>MKKWVISALVYLVVVVGAYYAYSSIAGEPTDEADHSNMQMEDK</sequence>